<dbReference type="InterPro" id="IPR006685">
    <property type="entry name" value="MscS_channel_2nd"/>
</dbReference>
<keyword evidence="2" id="KW-0812">Transmembrane</keyword>
<keyword evidence="2" id="KW-1133">Transmembrane helix</keyword>
<evidence type="ECO:0000313" key="4">
    <source>
        <dbReference type="EMBL" id="CAH0518337.1"/>
    </source>
</evidence>
<dbReference type="SUPFAM" id="SSF50182">
    <property type="entry name" value="Sm-like ribonucleoproteins"/>
    <property type="match status" value="1"/>
</dbReference>
<feature type="transmembrane region" description="Helical" evidence="2">
    <location>
        <begin position="81"/>
        <end position="101"/>
    </location>
</feature>
<dbReference type="InterPro" id="IPR045275">
    <property type="entry name" value="MscS_archaea/bacteria_type"/>
</dbReference>
<dbReference type="Pfam" id="PF00924">
    <property type="entry name" value="MS_channel_2nd"/>
    <property type="match status" value="1"/>
</dbReference>
<feature type="transmembrane region" description="Helical" evidence="2">
    <location>
        <begin position="38"/>
        <end position="60"/>
    </location>
</feature>
<feature type="transmembrane region" description="Helical" evidence="2">
    <location>
        <begin position="121"/>
        <end position="142"/>
    </location>
</feature>
<organism evidence="4 5">
    <name type="scientific">Peronospora belbahrii</name>
    <dbReference type="NCBI Taxonomy" id="622444"/>
    <lineage>
        <taxon>Eukaryota</taxon>
        <taxon>Sar</taxon>
        <taxon>Stramenopiles</taxon>
        <taxon>Oomycota</taxon>
        <taxon>Peronosporomycetes</taxon>
        <taxon>Peronosporales</taxon>
        <taxon>Peronosporaceae</taxon>
        <taxon>Peronospora</taxon>
    </lineage>
</organism>
<dbReference type="InterPro" id="IPR010920">
    <property type="entry name" value="LSM_dom_sf"/>
</dbReference>
<protein>
    <recommendedName>
        <fullName evidence="3">Mechanosensitive ion channel MscS domain-containing protein</fullName>
    </recommendedName>
</protein>
<evidence type="ECO:0000256" key="2">
    <source>
        <dbReference type="SAM" id="Phobius"/>
    </source>
</evidence>
<evidence type="ECO:0000256" key="1">
    <source>
        <dbReference type="SAM" id="MobiDB-lite"/>
    </source>
</evidence>
<keyword evidence="2" id="KW-0472">Membrane</keyword>
<evidence type="ECO:0000313" key="5">
    <source>
        <dbReference type="Proteomes" id="UP001158986"/>
    </source>
</evidence>
<name>A0ABN8CZM2_9STRA</name>
<gene>
    <name evidence="4" type="ORF">PBS001_LOCUS4910</name>
</gene>
<accession>A0ABN8CZM2</accession>
<evidence type="ECO:0000259" key="3">
    <source>
        <dbReference type="Pfam" id="PF00924"/>
    </source>
</evidence>
<comment type="caution">
    <text evidence="4">The sequence shown here is derived from an EMBL/GenBank/DDBJ whole genome shotgun (WGS) entry which is preliminary data.</text>
</comment>
<proteinExistence type="predicted"/>
<feature type="region of interest" description="Disordered" evidence="1">
    <location>
        <begin position="421"/>
        <end position="462"/>
    </location>
</feature>
<dbReference type="PANTHER" id="PTHR30221">
    <property type="entry name" value="SMALL-CONDUCTANCE MECHANOSENSITIVE CHANNEL"/>
    <property type="match status" value="1"/>
</dbReference>
<feature type="transmembrane region" description="Helical" evidence="2">
    <location>
        <begin position="197"/>
        <end position="219"/>
    </location>
</feature>
<dbReference type="PANTHER" id="PTHR30221:SF1">
    <property type="entry name" value="SMALL-CONDUCTANCE MECHANOSENSITIVE CHANNEL"/>
    <property type="match status" value="1"/>
</dbReference>
<dbReference type="EMBL" id="CAKLCB010000262">
    <property type="protein sequence ID" value="CAH0518337.1"/>
    <property type="molecule type" value="Genomic_DNA"/>
</dbReference>
<sequence>MSNNNVSNTSDLVQPATITVVPEVLDESTASSVDQWRLLLGLAILVGSYILRVEIVRFSLRVARRIVPVLYTWLREFEKMLLRPLSWVVFVLLCWFSAYVMDLESLVDMDSGTLQGIITLLLGPPLVWVVICFCNYVAWGIIRVQGWSRSVSKDDDDYSRVMIITEGIEVIKILLAVAVVSTCIIDEIGRFTDFESGQVSAVAVIMVEFVFVFGAHSWLKNIMGGLMSLQDEQIRSGLHVSFQGHEGVVERLFLQGFSMRQYDKGVAYIPNSIMLENLLTVQTKSLDRRCIVPVHLSHATPTTALRIFIQELDNFLMKHMIDSRMNSKGNVLGLEKPRGGWNIMNVYERNKQLAMKEHQPQDRFWISIEAPYLVHVVYYSQERHIKGLLVEKTEIVLRITELITKLQLNLQGTEGEYIRPSSAAFPSPAKTEVPDINEGNAEPLADISSHRRRRRAPPVSEPLGRRIVNDGNILRYRRPIEDRVDPV</sequence>
<reference evidence="4 5" key="1">
    <citation type="submission" date="2021-11" db="EMBL/GenBank/DDBJ databases">
        <authorList>
            <person name="Islam A."/>
            <person name="Islam S."/>
            <person name="Flora M.S."/>
            <person name="Rahman M."/>
            <person name="Ziaur R.M."/>
            <person name="Epstein J.H."/>
            <person name="Hassan M."/>
            <person name="Klassen M."/>
            <person name="Woodard K."/>
            <person name="Webb A."/>
            <person name="Webby R.J."/>
            <person name="El Zowalaty M.E."/>
        </authorList>
    </citation>
    <scope>NUCLEOTIDE SEQUENCE [LARGE SCALE GENOMIC DNA]</scope>
    <source>
        <strain evidence="4">Pbs1</strain>
    </source>
</reference>
<feature type="domain" description="Mechanosensitive ion channel MscS" evidence="3">
    <location>
        <begin position="219"/>
        <end position="276"/>
    </location>
</feature>
<dbReference type="Proteomes" id="UP001158986">
    <property type="component" value="Unassembled WGS sequence"/>
</dbReference>
<keyword evidence="5" id="KW-1185">Reference proteome</keyword>